<dbReference type="PRINTS" id="PR01179">
    <property type="entry name" value="ODADCRBXLASE"/>
</dbReference>
<dbReference type="PANTHER" id="PTHR43727:SF2">
    <property type="entry name" value="GROUP IV DECARBOXYLASE"/>
    <property type="match status" value="1"/>
</dbReference>
<dbReference type="InterPro" id="IPR029066">
    <property type="entry name" value="PLP-binding_barrel"/>
</dbReference>
<dbReference type="OrthoDB" id="3275594at2"/>
<dbReference type="InterPro" id="IPR022653">
    <property type="entry name" value="De-COase2_pyr-phos_BS"/>
</dbReference>
<dbReference type="InterPro" id="IPR009006">
    <property type="entry name" value="Ala_racemase/Decarboxylase_C"/>
</dbReference>
<evidence type="ECO:0000313" key="6">
    <source>
        <dbReference type="EMBL" id="SPD87709.1"/>
    </source>
</evidence>
<dbReference type="EMBL" id="LT985188">
    <property type="protein sequence ID" value="SPD87709.1"/>
    <property type="molecule type" value="Genomic_DNA"/>
</dbReference>
<dbReference type="RefSeq" id="WP_105186392.1">
    <property type="nucleotide sequence ID" value="NZ_BAAAGO010000031.1"/>
</dbReference>
<dbReference type="InterPro" id="IPR000183">
    <property type="entry name" value="Orn/DAP/Arg_de-COase"/>
</dbReference>
<dbReference type="InterPro" id="IPR022644">
    <property type="entry name" value="De-COase2_N"/>
</dbReference>
<sequence length="478" mass="50785">MTDLRAGVQGRPPLDGRLEPWMSELLADAGGCAALVDRFGSPVNLIHPATMGRNAKQLVEAGRRAGVEIGLFFARKANKALTLVDEIVRLGHGVDVAGEAELQQTLQRGVPGRRIILTAAIKPERLLRLAVASGVTISLDSAPEAAAVAALAAEVGTIAQVAPRLAPDTGHGLPPTRFGAPSAAWSEVLAPGLGLAVAGVHFHLHGYRAADRAAMLAEAIGLVGRLREQGHRPEFVDIGGGVPIRYLDDGEQWRAFWAAHGASATRGDEQITWKNAELRSVYPFYQQPVRGDWLSELLAAPLGSGTVATALQAAGLRLHLEPGRALVDGCGLTLARVSFVKRRSDGVGLVGVEMNRTQCRSTSDDFLVDPILVRSTPSGPPWDGFLVGAYCIEDELILLRRMHFPHGVAPGDLIGLVNTGGYLMHILESASHQIPLARNVVCERGGYEPDPIDHWTSDSGSAVRPSPTVQHPHTSSSS</sequence>
<dbReference type="SUPFAM" id="SSF50621">
    <property type="entry name" value="Alanine racemase C-terminal domain-like"/>
    <property type="match status" value="1"/>
</dbReference>
<dbReference type="KEGG" id="mgg:MPLG2_2679"/>
<evidence type="ECO:0000256" key="3">
    <source>
        <dbReference type="ARBA" id="ARBA00022898"/>
    </source>
</evidence>
<proteinExistence type="predicted"/>
<dbReference type="AlphaFoldDB" id="A0A2N9JJW0"/>
<keyword evidence="7" id="KW-1185">Reference proteome</keyword>
<dbReference type="GO" id="GO:0008836">
    <property type="term" value="F:diaminopimelate decarboxylase activity"/>
    <property type="evidence" value="ECO:0007669"/>
    <property type="project" value="TreeGrafter"/>
</dbReference>
<protein>
    <submittedName>
        <fullName evidence="6">Diaminopimelate decarboxylase</fullName>
    </submittedName>
</protein>
<dbReference type="SUPFAM" id="SSF51419">
    <property type="entry name" value="PLP-binding barrel"/>
    <property type="match status" value="1"/>
</dbReference>
<dbReference type="Gene3D" id="3.20.20.10">
    <property type="entry name" value="Alanine racemase"/>
    <property type="match status" value="2"/>
</dbReference>
<evidence type="ECO:0000256" key="4">
    <source>
        <dbReference type="SAM" id="MobiDB-lite"/>
    </source>
</evidence>
<accession>A0A2N9JJW0</accession>
<gene>
    <name evidence="6" type="ORF">MPLG2_2679</name>
</gene>
<name>A0A2N9JJW0_9ACTN</name>
<feature type="domain" description="Orn/DAP/Arg decarboxylase 2 N-terminal" evidence="5">
    <location>
        <begin position="68"/>
        <end position="253"/>
    </location>
</feature>
<keyword evidence="3" id="KW-0663">Pyridoxal phosphate</keyword>
<keyword evidence="2" id="KW-0456">Lyase</keyword>
<feature type="compositionally biased region" description="Polar residues" evidence="4">
    <location>
        <begin position="467"/>
        <end position="478"/>
    </location>
</feature>
<evidence type="ECO:0000259" key="5">
    <source>
        <dbReference type="Pfam" id="PF02784"/>
    </source>
</evidence>
<feature type="region of interest" description="Disordered" evidence="4">
    <location>
        <begin position="451"/>
        <end position="478"/>
    </location>
</feature>
<dbReference type="Gene3D" id="2.40.37.10">
    <property type="entry name" value="Lyase, Ornithine Decarboxylase, Chain A, domain 1"/>
    <property type="match status" value="1"/>
</dbReference>
<evidence type="ECO:0000256" key="2">
    <source>
        <dbReference type="ARBA" id="ARBA00022793"/>
    </source>
</evidence>
<evidence type="ECO:0000256" key="1">
    <source>
        <dbReference type="ARBA" id="ARBA00001933"/>
    </source>
</evidence>
<dbReference type="PANTHER" id="PTHR43727">
    <property type="entry name" value="DIAMINOPIMELATE DECARBOXYLASE"/>
    <property type="match status" value="1"/>
</dbReference>
<comment type="cofactor">
    <cofactor evidence="1">
        <name>pyridoxal 5'-phosphate</name>
        <dbReference type="ChEBI" id="CHEBI:597326"/>
    </cofactor>
</comment>
<evidence type="ECO:0000313" key="7">
    <source>
        <dbReference type="Proteomes" id="UP000238164"/>
    </source>
</evidence>
<dbReference type="Proteomes" id="UP000238164">
    <property type="component" value="Chromosome 1"/>
</dbReference>
<reference evidence="6 7" key="1">
    <citation type="submission" date="2018-02" db="EMBL/GenBank/DDBJ databases">
        <authorList>
            <person name="Cohen D.B."/>
            <person name="Kent A.D."/>
        </authorList>
    </citation>
    <scope>NUCLEOTIDE SEQUENCE [LARGE SCALE GENOMIC DNA]</scope>
    <source>
        <strain evidence="6">1</strain>
    </source>
</reference>
<keyword evidence="2" id="KW-0210">Decarboxylase</keyword>
<organism evidence="6 7">
    <name type="scientific">Micropruina glycogenica</name>
    <dbReference type="NCBI Taxonomy" id="75385"/>
    <lineage>
        <taxon>Bacteria</taxon>
        <taxon>Bacillati</taxon>
        <taxon>Actinomycetota</taxon>
        <taxon>Actinomycetes</taxon>
        <taxon>Propionibacteriales</taxon>
        <taxon>Nocardioidaceae</taxon>
        <taxon>Micropruina</taxon>
    </lineage>
</organism>
<dbReference type="GO" id="GO:0009089">
    <property type="term" value="P:lysine biosynthetic process via diaminopimelate"/>
    <property type="evidence" value="ECO:0007669"/>
    <property type="project" value="TreeGrafter"/>
</dbReference>
<dbReference type="Pfam" id="PF02784">
    <property type="entry name" value="Orn_Arg_deC_N"/>
    <property type="match status" value="1"/>
</dbReference>
<dbReference type="PROSITE" id="PS00878">
    <property type="entry name" value="ODR_DC_2_1"/>
    <property type="match status" value="1"/>
</dbReference>